<comment type="caution">
    <text evidence="1">The sequence shown here is derived from an EMBL/GenBank/DDBJ whole genome shotgun (WGS) entry which is preliminary data.</text>
</comment>
<name>A0A8S1MXP3_9CILI</name>
<keyword evidence="2" id="KW-1185">Reference proteome</keyword>
<organism evidence="1 2">
    <name type="scientific">Paramecium sonneborni</name>
    <dbReference type="NCBI Taxonomy" id="65129"/>
    <lineage>
        <taxon>Eukaryota</taxon>
        <taxon>Sar</taxon>
        <taxon>Alveolata</taxon>
        <taxon>Ciliophora</taxon>
        <taxon>Intramacronucleata</taxon>
        <taxon>Oligohymenophorea</taxon>
        <taxon>Peniculida</taxon>
        <taxon>Parameciidae</taxon>
        <taxon>Paramecium</taxon>
    </lineage>
</organism>
<evidence type="ECO:0000313" key="2">
    <source>
        <dbReference type="Proteomes" id="UP000692954"/>
    </source>
</evidence>
<reference evidence="1" key="1">
    <citation type="submission" date="2021-01" db="EMBL/GenBank/DDBJ databases">
        <authorList>
            <consortium name="Genoscope - CEA"/>
            <person name="William W."/>
        </authorList>
    </citation>
    <scope>NUCLEOTIDE SEQUENCE</scope>
</reference>
<evidence type="ECO:0000313" key="1">
    <source>
        <dbReference type="EMBL" id="CAD8083962.1"/>
    </source>
</evidence>
<dbReference type="EMBL" id="CAJJDN010000046">
    <property type="protein sequence ID" value="CAD8083962.1"/>
    <property type="molecule type" value="Genomic_DNA"/>
</dbReference>
<proteinExistence type="predicted"/>
<sequence length="43" mass="5131">MSKSSKTQNNYPLKNFNEYFNKTDSSIIQDLFNIIIILVTHFY</sequence>
<accession>A0A8S1MXP3</accession>
<protein>
    <submittedName>
        <fullName evidence="1">Uncharacterized protein</fullName>
    </submittedName>
</protein>
<dbReference type="Proteomes" id="UP000692954">
    <property type="component" value="Unassembled WGS sequence"/>
</dbReference>
<dbReference type="AlphaFoldDB" id="A0A8S1MXP3"/>
<gene>
    <name evidence="1" type="ORF">PSON_ATCC_30995.1.T0460005</name>
</gene>